<proteinExistence type="inferred from homology"/>
<evidence type="ECO:0000256" key="6">
    <source>
        <dbReference type="ARBA" id="ARBA00022727"/>
    </source>
</evidence>
<dbReference type="PROSITE" id="PS00114">
    <property type="entry name" value="PRPP_SYNTHASE"/>
    <property type="match status" value="1"/>
</dbReference>
<feature type="region of interest" description="Disordered" evidence="12">
    <location>
        <begin position="103"/>
        <end position="200"/>
    </location>
</feature>
<dbReference type="OMA" id="TCDLHES"/>
<dbReference type="FunFam" id="3.40.50.2020:FF:000014">
    <property type="entry name" value="Ribose-phosphate pyrophosphokinase 1"/>
    <property type="match status" value="1"/>
</dbReference>
<dbReference type="NCBIfam" id="TIGR01251">
    <property type="entry name" value="ribP_PPkin"/>
    <property type="match status" value="1"/>
</dbReference>
<evidence type="ECO:0000256" key="12">
    <source>
        <dbReference type="SAM" id="MobiDB-lite"/>
    </source>
</evidence>
<dbReference type="FunFam" id="3.40.50.2020:FF:000007">
    <property type="entry name" value="Ribose-phosphate pyrophosphokinase"/>
    <property type="match status" value="1"/>
</dbReference>
<dbReference type="SUPFAM" id="SSF53271">
    <property type="entry name" value="PRTase-like"/>
    <property type="match status" value="2"/>
</dbReference>
<dbReference type="PANTHER" id="PTHR10210:SF36">
    <property type="entry name" value="RIBOSE-PHOSPHATE PYROPHOSPHOKINASE 5"/>
    <property type="match status" value="1"/>
</dbReference>
<keyword evidence="9" id="KW-0067">ATP-binding</keyword>
<feature type="compositionally biased region" description="Basic and acidic residues" evidence="12">
    <location>
        <begin position="146"/>
        <end position="159"/>
    </location>
</feature>
<protein>
    <recommendedName>
        <fullName evidence="3">ribose-phosphate diphosphokinase</fullName>
        <ecNumber evidence="3">2.7.6.1</ecNumber>
    </recommendedName>
</protein>
<dbReference type="InterPro" id="IPR000836">
    <property type="entry name" value="PRTase_dom"/>
</dbReference>
<dbReference type="FunFam" id="3.40.50.2020:FF:000005">
    <property type="entry name" value="Ribose-phosphate pyrophosphokinase 1"/>
    <property type="match status" value="1"/>
</dbReference>
<dbReference type="GO" id="GO:0000287">
    <property type="term" value="F:magnesium ion binding"/>
    <property type="evidence" value="ECO:0007669"/>
    <property type="project" value="InterPro"/>
</dbReference>
<reference evidence="14 15" key="1">
    <citation type="journal article" date="2016" name="Proc. Natl. Acad. Sci. U.S.A.">
        <title>Lipid metabolic changes in an early divergent fungus govern the establishment of a mutualistic symbiosis with endobacteria.</title>
        <authorList>
            <person name="Lastovetsky O.A."/>
            <person name="Gaspar M.L."/>
            <person name="Mondo S.J."/>
            <person name="LaButti K.M."/>
            <person name="Sandor L."/>
            <person name="Grigoriev I.V."/>
            <person name="Henry S.A."/>
            <person name="Pawlowska T.E."/>
        </authorList>
    </citation>
    <scope>NUCLEOTIDE SEQUENCE [LARGE SCALE GENOMIC DNA]</scope>
    <source>
        <strain evidence="14 15">ATCC 11559</strain>
    </source>
</reference>
<organism evidence="14 15">
    <name type="scientific">Rhizopus microsporus</name>
    <dbReference type="NCBI Taxonomy" id="58291"/>
    <lineage>
        <taxon>Eukaryota</taxon>
        <taxon>Fungi</taxon>
        <taxon>Fungi incertae sedis</taxon>
        <taxon>Mucoromycota</taxon>
        <taxon>Mucoromycotina</taxon>
        <taxon>Mucoromycetes</taxon>
        <taxon>Mucorales</taxon>
        <taxon>Mucorineae</taxon>
        <taxon>Rhizopodaceae</taxon>
        <taxon>Rhizopus</taxon>
    </lineage>
</organism>
<name>A0A1X0S233_RHIZD</name>
<keyword evidence="10" id="KW-0460">Magnesium</keyword>
<evidence type="ECO:0000256" key="8">
    <source>
        <dbReference type="ARBA" id="ARBA00022777"/>
    </source>
</evidence>
<dbReference type="PANTHER" id="PTHR10210">
    <property type="entry name" value="RIBOSE-PHOSPHATE DIPHOSPHOKINASE FAMILY MEMBER"/>
    <property type="match status" value="1"/>
</dbReference>
<dbReference type="GO" id="GO:0006164">
    <property type="term" value="P:purine nucleotide biosynthetic process"/>
    <property type="evidence" value="ECO:0007669"/>
    <property type="project" value="TreeGrafter"/>
</dbReference>
<dbReference type="InterPro" id="IPR000842">
    <property type="entry name" value="PRib_PP_synth_CS"/>
</dbReference>
<feature type="compositionally biased region" description="Low complexity" evidence="12">
    <location>
        <begin position="117"/>
        <end position="130"/>
    </location>
</feature>
<dbReference type="InterPro" id="IPR029057">
    <property type="entry name" value="PRTase-like"/>
</dbReference>
<gene>
    <name evidence="14" type="ORF">BCV71DRAFT_116801</name>
</gene>
<dbReference type="GO" id="GO:0005737">
    <property type="term" value="C:cytoplasm"/>
    <property type="evidence" value="ECO:0007669"/>
    <property type="project" value="UniProtKB-SubCell"/>
</dbReference>
<dbReference type="CDD" id="cd06223">
    <property type="entry name" value="PRTases_typeI"/>
    <property type="match status" value="1"/>
</dbReference>
<feature type="domain" description="Ribose-phosphate pyrophosphokinase N-terminal" evidence="13">
    <location>
        <begin position="5"/>
        <end position="99"/>
    </location>
</feature>
<dbReference type="AlphaFoldDB" id="A0A1X0S233"/>
<dbReference type="InterPro" id="IPR005946">
    <property type="entry name" value="Rib-P_diPkinase"/>
</dbReference>
<evidence type="ECO:0000256" key="11">
    <source>
        <dbReference type="ARBA" id="ARBA00049535"/>
    </source>
</evidence>
<evidence type="ECO:0000256" key="3">
    <source>
        <dbReference type="ARBA" id="ARBA00013247"/>
    </source>
</evidence>
<dbReference type="EC" id="2.7.6.1" evidence="3"/>
<dbReference type="VEuPathDB" id="FungiDB:BCV72DRAFT_203400"/>
<dbReference type="GO" id="GO:0006015">
    <property type="term" value="P:5-phosphoribose 1-diphosphate biosynthetic process"/>
    <property type="evidence" value="ECO:0007669"/>
    <property type="project" value="TreeGrafter"/>
</dbReference>
<feature type="compositionally biased region" description="Low complexity" evidence="12">
    <location>
        <begin position="160"/>
        <end position="169"/>
    </location>
</feature>
<evidence type="ECO:0000256" key="7">
    <source>
        <dbReference type="ARBA" id="ARBA00022741"/>
    </source>
</evidence>
<dbReference type="Pfam" id="PF13793">
    <property type="entry name" value="Pribosyltran_N"/>
    <property type="match status" value="1"/>
</dbReference>
<dbReference type="InterPro" id="IPR029099">
    <property type="entry name" value="Pribosyltran_N"/>
</dbReference>
<keyword evidence="8 14" id="KW-0418">Kinase</keyword>
<evidence type="ECO:0000259" key="13">
    <source>
        <dbReference type="Pfam" id="PF13793"/>
    </source>
</evidence>
<evidence type="ECO:0000313" key="14">
    <source>
        <dbReference type="EMBL" id="ORE18350.1"/>
    </source>
</evidence>
<accession>A0A1X0S233</accession>
<evidence type="ECO:0000256" key="5">
    <source>
        <dbReference type="ARBA" id="ARBA00022723"/>
    </source>
</evidence>
<dbReference type="Proteomes" id="UP000242381">
    <property type="component" value="Unassembled WGS sequence"/>
</dbReference>
<dbReference type="GO" id="GO:0005524">
    <property type="term" value="F:ATP binding"/>
    <property type="evidence" value="ECO:0007669"/>
    <property type="project" value="UniProtKB-KW"/>
</dbReference>
<evidence type="ECO:0000256" key="2">
    <source>
        <dbReference type="ARBA" id="ARBA00006478"/>
    </source>
</evidence>
<dbReference type="GO" id="GO:0016301">
    <property type="term" value="F:kinase activity"/>
    <property type="evidence" value="ECO:0007669"/>
    <property type="project" value="UniProtKB-KW"/>
</dbReference>
<evidence type="ECO:0000256" key="1">
    <source>
        <dbReference type="ARBA" id="ARBA00004496"/>
    </source>
</evidence>
<comment type="subcellular location">
    <subcellularLocation>
        <location evidence="1">Cytoplasm</location>
    </subcellularLocation>
</comment>
<keyword evidence="5" id="KW-0479">Metal-binding</keyword>
<evidence type="ECO:0000256" key="9">
    <source>
        <dbReference type="ARBA" id="ARBA00022840"/>
    </source>
</evidence>
<evidence type="ECO:0000313" key="15">
    <source>
        <dbReference type="Proteomes" id="UP000242381"/>
    </source>
</evidence>
<dbReference type="Gene3D" id="3.40.50.2020">
    <property type="match status" value="3"/>
</dbReference>
<dbReference type="SMART" id="SM01400">
    <property type="entry name" value="Pribosyltran_N"/>
    <property type="match status" value="1"/>
</dbReference>
<dbReference type="EMBL" id="KV921332">
    <property type="protein sequence ID" value="ORE18350.1"/>
    <property type="molecule type" value="Genomic_DNA"/>
</dbReference>
<keyword evidence="7" id="KW-0547">Nucleotide-binding</keyword>
<evidence type="ECO:0000256" key="10">
    <source>
        <dbReference type="ARBA" id="ARBA00022842"/>
    </source>
</evidence>
<evidence type="ECO:0000256" key="4">
    <source>
        <dbReference type="ARBA" id="ARBA00022679"/>
    </source>
</evidence>
<keyword evidence="6" id="KW-0545">Nucleotide biosynthesis</keyword>
<dbReference type="Pfam" id="PF14572">
    <property type="entry name" value="Pribosyl_synth"/>
    <property type="match status" value="1"/>
</dbReference>
<comment type="similarity">
    <text evidence="2">Belongs to the ribose-phosphate pyrophosphokinase family.</text>
</comment>
<feature type="compositionally biased region" description="Low complexity" evidence="12">
    <location>
        <begin position="181"/>
        <end position="200"/>
    </location>
</feature>
<dbReference type="GO" id="GO:0009156">
    <property type="term" value="P:ribonucleoside monophosphate biosynthetic process"/>
    <property type="evidence" value="ECO:0007669"/>
    <property type="project" value="InterPro"/>
</dbReference>
<sequence>MRRPVILSGSSHPQLTQQICDRLGIEPAKSRLSKFSNNETSVELFASVREQDVFIVQSGCGHVNDNFIELLIMIQACKTASARKVTAVIPFFPYSRQPDAPFKRSGAPFIKPPPITVPSTPIATTPSSPTNESPFFLEQQLQKQPEQQKQKQKQPEQKQLEQQQQQQQQISLGTRQAIVKNNSNSNNNNNNNNCQQNMNGNINNDGYKQWVVRSGTLIAELLTCAGADHIITMDLHDPQFQGFFDCPVDNLSSLPSMAKYIHFNIPDYKEAVIVSPDAGGAKRATSIAEKLHMDFALIHKERRRPDKSQKHDLMLVGDVRNKVCILIDDIADTSFTITKAAKLLHENGAVKIYALITHAILSGDAIDRIHSSHLDHVIVSDSVPQDEHVKKCSKIQILPVAPLFAEAIRRIHFGESISVLFDPSYEIS</sequence>
<dbReference type="GO" id="GO:0002189">
    <property type="term" value="C:ribose phosphate diphosphokinase complex"/>
    <property type="evidence" value="ECO:0007669"/>
    <property type="project" value="UniProtKB-ARBA"/>
</dbReference>
<keyword evidence="4" id="KW-0808">Transferase</keyword>
<comment type="catalytic activity">
    <reaction evidence="11">
        <text>D-ribose 5-phosphate + ATP = 5-phospho-alpha-D-ribose 1-diphosphate + AMP + H(+)</text>
        <dbReference type="Rhea" id="RHEA:15609"/>
        <dbReference type="ChEBI" id="CHEBI:15378"/>
        <dbReference type="ChEBI" id="CHEBI:30616"/>
        <dbReference type="ChEBI" id="CHEBI:58017"/>
        <dbReference type="ChEBI" id="CHEBI:78346"/>
        <dbReference type="ChEBI" id="CHEBI:456215"/>
        <dbReference type="EC" id="2.7.6.1"/>
    </reaction>
</comment>
<dbReference type="GO" id="GO:0004749">
    <property type="term" value="F:ribose phosphate diphosphokinase activity"/>
    <property type="evidence" value="ECO:0007669"/>
    <property type="project" value="UniProtKB-EC"/>
</dbReference>